<keyword evidence="5" id="KW-0804">Transcription</keyword>
<dbReference type="OrthoDB" id="199743at2"/>
<keyword evidence="2" id="KW-0663">Pyridoxal phosphate</keyword>
<dbReference type="Pfam" id="PF00392">
    <property type="entry name" value="GntR"/>
    <property type="match status" value="1"/>
</dbReference>
<dbReference type="CDD" id="cd00609">
    <property type="entry name" value="AAT_like"/>
    <property type="match status" value="1"/>
</dbReference>
<feature type="domain" description="HTH gntR-type" evidence="6">
    <location>
        <begin position="26"/>
        <end position="94"/>
    </location>
</feature>
<proteinExistence type="inferred from homology"/>
<dbReference type="EMBL" id="JPMX01000004">
    <property type="protein sequence ID" value="KGH48513.1"/>
    <property type="molecule type" value="Genomic_DNA"/>
</dbReference>
<dbReference type="InterPro" id="IPR015424">
    <property type="entry name" value="PyrdxlP-dep_Trfase"/>
</dbReference>
<dbReference type="Gene3D" id="3.90.1150.10">
    <property type="entry name" value="Aspartate Aminotransferase, domain 1"/>
    <property type="match status" value="1"/>
</dbReference>
<dbReference type="SUPFAM" id="SSF53383">
    <property type="entry name" value="PLP-dependent transferases"/>
    <property type="match status" value="1"/>
</dbReference>
<comment type="similarity">
    <text evidence="1">In the C-terminal section; belongs to the class-I pyridoxal-phosphate-dependent aminotransferase family.</text>
</comment>
<dbReference type="CDD" id="cd07377">
    <property type="entry name" value="WHTH_GntR"/>
    <property type="match status" value="1"/>
</dbReference>
<dbReference type="Gene3D" id="3.40.640.10">
    <property type="entry name" value="Type I PLP-dependent aspartate aminotransferase-like (Major domain)"/>
    <property type="match status" value="1"/>
</dbReference>
<dbReference type="GO" id="GO:0003700">
    <property type="term" value="F:DNA-binding transcription factor activity"/>
    <property type="evidence" value="ECO:0007669"/>
    <property type="project" value="InterPro"/>
</dbReference>
<comment type="caution">
    <text evidence="7">The sequence shown here is derived from an EMBL/GenBank/DDBJ whole genome shotgun (WGS) entry which is preliminary data.</text>
</comment>
<dbReference type="PROSITE" id="PS50949">
    <property type="entry name" value="HTH_GNTR"/>
    <property type="match status" value="1"/>
</dbReference>
<dbReference type="Gene3D" id="1.10.10.10">
    <property type="entry name" value="Winged helix-like DNA-binding domain superfamily/Winged helix DNA-binding domain"/>
    <property type="match status" value="1"/>
</dbReference>
<dbReference type="AlphaFoldDB" id="A0A098YCE2"/>
<organism evidence="7 8">
    <name type="scientific">Modestobacter caceresii</name>
    <dbReference type="NCBI Taxonomy" id="1522368"/>
    <lineage>
        <taxon>Bacteria</taxon>
        <taxon>Bacillati</taxon>
        <taxon>Actinomycetota</taxon>
        <taxon>Actinomycetes</taxon>
        <taxon>Geodermatophilales</taxon>
        <taxon>Geodermatophilaceae</taxon>
        <taxon>Modestobacter</taxon>
    </lineage>
</organism>
<sequence>MPVDVHQASSTHEVAALIGPVTALPGPRYAGLARRVRELVLAGQLPAGTRLPAERDLAAALDTSRVTIASAYRVLREDGWARTRQGSGTVVEVPSGASTSAGWLPRDVPGLIDLAHAAPSAAPQLEPAYEQAMRRLPAYTAGHGYAPGGLPELRAAIAGRFTARGLPTDPDQVVVTSGVGDASAVVAEALLEPGDRVLVEHPSYPGALRLVESVGARLVPVPVDERRPDDLVEAAHLAARQSGPRMAVLIPDFTNPTGARLSAAGRRRLAATLWQQGVLTLVDESCAELYLDEGPDGGPRPPYAAGLPDTATVTVGGLAKPVWGGLRIGWLRADAALAARLGAVLGRRQLSVGLLDQLAATTLVQDLDAVLTWRREQLRTQRDALLAALAARLPQWRVHPPSGGLSLWCALPPGLSSAALTAGAATQGVLLAEGRVFGTGHAFDDHLRLPFTRPADELRAAVDVLASLAGTLSLAGGHPTTPASTVI</sequence>
<evidence type="ECO:0000259" key="6">
    <source>
        <dbReference type="PROSITE" id="PS50949"/>
    </source>
</evidence>
<dbReference type="PANTHER" id="PTHR46577">
    <property type="entry name" value="HTH-TYPE TRANSCRIPTIONAL REGULATORY PROTEIN GABR"/>
    <property type="match status" value="1"/>
</dbReference>
<dbReference type="InterPro" id="IPR015421">
    <property type="entry name" value="PyrdxlP-dep_Trfase_major"/>
</dbReference>
<keyword evidence="4" id="KW-0238">DNA-binding</keyword>
<dbReference type="InterPro" id="IPR036388">
    <property type="entry name" value="WH-like_DNA-bd_sf"/>
</dbReference>
<dbReference type="InterPro" id="IPR015422">
    <property type="entry name" value="PyrdxlP-dep_Trfase_small"/>
</dbReference>
<evidence type="ECO:0000256" key="2">
    <source>
        <dbReference type="ARBA" id="ARBA00022898"/>
    </source>
</evidence>
<dbReference type="RefSeq" id="WP_036332867.1">
    <property type="nucleotide sequence ID" value="NZ_JPMX01000004.1"/>
</dbReference>
<dbReference type="InterPro" id="IPR000524">
    <property type="entry name" value="Tscrpt_reg_HTH_GntR"/>
</dbReference>
<dbReference type="SMART" id="SM00345">
    <property type="entry name" value="HTH_GNTR"/>
    <property type="match status" value="1"/>
</dbReference>
<dbReference type="InterPro" id="IPR051446">
    <property type="entry name" value="HTH_trans_reg/aminotransferase"/>
</dbReference>
<protein>
    <submittedName>
        <fullName evidence="7">Aspartate aminotransferase</fullName>
    </submittedName>
</protein>
<evidence type="ECO:0000313" key="8">
    <source>
        <dbReference type="Proteomes" id="UP000029713"/>
    </source>
</evidence>
<keyword evidence="3" id="KW-0805">Transcription regulation</keyword>
<dbReference type="STRING" id="1522368.IN07_01510"/>
<dbReference type="PANTHER" id="PTHR46577:SF1">
    <property type="entry name" value="HTH-TYPE TRANSCRIPTIONAL REGULATORY PROTEIN GABR"/>
    <property type="match status" value="1"/>
</dbReference>
<dbReference type="GO" id="GO:0003677">
    <property type="term" value="F:DNA binding"/>
    <property type="evidence" value="ECO:0007669"/>
    <property type="project" value="UniProtKB-KW"/>
</dbReference>
<evidence type="ECO:0000256" key="5">
    <source>
        <dbReference type="ARBA" id="ARBA00023163"/>
    </source>
</evidence>
<name>A0A098YCE2_9ACTN</name>
<accession>A0A098YCE2</accession>
<keyword evidence="8" id="KW-1185">Reference proteome</keyword>
<dbReference type="GO" id="GO:0030170">
    <property type="term" value="F:pyridoxal phosphate binding"/>
    <property type="evidence" value="ECO:0007669"/>
    <property type="project" value="InterPro"/>
</dbReference>
<dbReference type="Pfam" id="PF00155">
    <property type="entry name" value="Aminotran_1_2"/>
    <property type="match status" value="1"/>
</dbReference>
<evidence type="ECO:0000313" key="7">
    <source>
        <dbReference type="EMBL" id="KGH48513.1"/>
    </source>
</evidence>
<dbReference type="Proteomes" id="UP000029713">
    <property type="component" value="Unassembled WGS sequence"/>
</dbReference>
<dbReference type="GO" id="GO:0008483">
    <property type="term" value="F:transaminase activity"/>
    <property type="evidence" value="ECO:0007669"/>
    <property type="project" value="UniProtKB-KW"/>
</dbReference>
<keyword evidence="7" id="KW-0032">Aminotransferase</keyword>
<reference evidence="7 8" key="1">
    <citation type="submission" date="2014-07" db="EMBL/GenBank/DDBJ databases">
        <title>Biosystematic studies on Modestobacter strains isolated from extreme hyper-arid desert soil and from historic building.</title>
        <authorList>
            <person name="Bukarasam K."/>
            <person name="Bull A."/>
            <person name="Girard G."/>
            <person name="van Wezel G."/>
            <person name="Goodfellow M."/>
        </authorList>
    </citation>
    <scope>NUCLEOTIDE SEQUENCE [LARGE SCALE GENOMIC DNA]</scope>
    <source>
        <strain evidence="7 8">KNN45-2b</strain>
    </source>
</reference>
<dbReference type="InterPro" id="IPR004839">
    <property type="entry name" value="Aminotransferase_I/II_large"/>
</dbReference>
<keyword evidence="7" id="KW-0808">Transferase</keyword>
<evidence type="ECO:0000256" key="4">
    <source>
        <dbReference type="ARBA" id="ARBA00023125"/>
    </source>
</evidence>
<evidence type="ECO:0000256" key="1">
    <source>
        <dbReference type="ARBA" id="ARBA00005384"/>
    </source>
</evidence>
<gene>
    <name evidence="7" type="ORF">IN07_01510</name>
</gene>
<dbReference type="InterPro" id="IPR036390">
    <property type="entry name" value="WH_DNA-bd_sf"/>
</dbReference>
<evidence type="ECO:0000256" key="3">
    <source>
        <dbReference type="ARBA" id="ARBA00023015"/>
    </source>
</evidence>
<dbReference type="SUPFAM" id="SSF46785">
    <property type="entry name" value="Winged helix' DNA-binding domain"/>
    <property type="match status" value="1"/>
</dbReference>